<keyword evidence="3" id="KW-1185">Reference proteome</keyword>
<evidence type="ECO:0000313" key="2">
    <source>
        <dbReference type="EMBL" id="MDQ1096404.1"/>
    </source>
</evidence>
<comment type="caution">
    <text evidence="2">The sequence shown here is derived from an EMBL/GenBank/DDBJ whole genome shotgun (WGS) entry which is preliminary data.</text>
</comment>
<dbReference type="RefSeq" id="WP_307448740.1">
    <property type="nucleotide sequence ID" value="NZ_JAUTAL010000001.1"/>
</dbReference>
<protein>
    <recommendedName>
        <fullName evidence="1">N-acetyltransferase domain-containing protein</fullName>
    </recommendedName>
</protein>
<proteinExistence type="predicted"/>
<dbReference type="CDD" id="cd04301">
    <property type="entry name" value="NAT_SF"/>
    <property type="match status" value="1"/>
</dbReference>
<evidence type="ECO:0000259" key="1">
    <source>
        <dbReference type="PROSITE" id="PS51186"/>
    </source>
</evidence>
<dbReference type="InterPro" id="IPR000182">
    <property type="entry name" value="GNAT_dom"/>
</dbReference>
<dbReference type="EMBL" id="JAUTAL010000001">
    <property type="protein sequence ID" value="MDQ1096404.1"/>
    <property type="molecule type" value="Genomic_DNA"/>
</dbReference>
<dbReference type="Gene3D" id="3.40.630.30">
    <property type="match status" value="1"/>
</dbReference>
<sequence length="215" mass="24976">MKPEESEGIVEKWLRAWSLSRDLPMPQKYASGYRINVGEPKQKVRYVFPELNNDFFSLAKTVDESWVFLKVCAPYEEFRPLIPTHWIVQPQGYMMYCNSRMNFGNNAMPDGYSMDIQRHSPEKCIVRIIYENKEAAIGRLIIIDGIAVYDRIVTEEKHRRKGLAKKIMAVLEDIAFSEGTQYNFLVATEQGRLLYESLGWKLYSVYTSVVIPSNN</sequence>
<organism evidence="2 3">
    <name type="scientific">Chryseobacterium camelliae</name>
    <dbReference type="NCBI Taxonomy" id="1265445"/>
    <lineage>
        <taxon>Bacteria</taxon>
        <taxon>Pseudomonadati</taxon>
        <taxon>Bacteroidota</taxon>
        <taxon>Flavobacteriia</taxon>
        <taxon>Flavobacteriales</taxon>
        <taxon>Weeksellaceae</taxon>
        <taxon>Chryseobacterium group</taxon>
        <taxon>Chryseobacterium</taxon>
    </lineage>
</organism>
<feature type="domain" description="N-acetyltransferase" evidence="1">
    <location>
        <begin position="76"/>
        <end position="215"/>
    </location>
</feature>
<evidence type="ECO:0000313" key="3">
    <source>
        <dbReference type="Proteomes" id="UP001225072"/>
    </source>
</evidence>
<reference evidence="2 3" key="1">
    <citation type="submission" date="2023-07" db="EMBL/GenBank/DDBJ databases">
        <title>Functional and genomic diversity of the sorghum phyllosphere microbiome.</title>
        <authorList>
            <person name="Shade A."/>
        </authorList>
    </citation>
    <scope>NUCLEOTIDE SEQUENCE [LARGE SCALE GENOMIC DNA]</scope>
    <source>
        <strain evidence="2 3">SORGH_AS_1064</strain>
    </source>
</reference>
<accession>A0ABU0TH76</accession>
<gene>
    <name evidence="2" type="ORF">QE404_001551</name>
</gene>
<dbReference type="SUPFAM" id="SSF55729">
    <property type="entry name" value="Acyl-CoA N-acyltransferases (Nat)"/>
    <property type="match status" value="1"/>
</dbReference>
<dbReference type="Pfam" id="PF00583">
    <property type="entry name" value="Acetyltransf_1"/>
    <property type="match status" value="1"/>
</dbReference>
<dbReference type="InterPro" id="IPR016181">
    <property type="entry name" value="Acyl_CoA_acyltransferase"/>
</dbReference>
<name>A0ABU0TH76_9FLAO</name>
<dbReference type="Proteomes" id="UP001225072">
    <property type="component" value="Unassembled WGS sequence"/>
</dbReference>
<dbReference type="PROSITE" id="PS51186">
    <property type="entry name" value="GNAT"/>
    <property type="match status" value="1"/>
</dbReference>